<dbReference type="SUPFAM" id="SSF53067">
    <property type="entry name" value="Actin-like ATPase domain"/>
    <property type="match status" value="2"/>
</dbReference>
<protein>
    <recommendedName>
        <fullName evidence="12">Type III pantothenate kinase</fullName>
    </recommendedName>
</protein>
<evidence type="ECO:0000313" key="13">
    <source>
        <dbReference type="EMBL" id="CAB4778168.1"/>
    </source>
</evidence>
<evidence type="ECO:0000256" key="2">
    <source>
        <dbReference type="ARBA" id="ARBA00004496"/>
    </source>
</evidence>
<evidence type="ECO:0000256" key="1">
    <source>
        <dbReference type="ARBA" id="ARBA00001958"/>
    </source>
</evidence>
<evidence type="ECO:0000256" key="3">
    <source>
        <dbReference type="ARBA" id="ARBA00011738"/>
    </source>
</evidence>
<keyword evidence="6" id="KW-0547">Nucleotide-binding</keyword>
<evidence type="ECO:0000256" key="9">
    <source>
        <dbReference type="ARBA" id="ARBA00022958"/>
    </source>
</evidence>
<keyword evidence="5" id="KW-0808">Transferase</keyword>
<keyword evidence="7" id="KW-0418">Kinase</keyword>
<dbReference type="AlphaFoldDB" id="A0A6J6W5B7"/>
<accession>A0A6J6W5B7</accession>
<comment type="subcellular location">
    <subcellularLocation>
        <location evidence="2">Cytoplasm</location>
    </subcellularLocation>
</comment>
<dbReference type="PANTHER" id="PTHR34265">
    <property type="entry name" value="TYPE III PANTOTHENATE KINASE"/>
    <property type="match status" value="1"/>
</dbReference>
<name>A0A6J6W5B7_9ZZZZ</name>
<proteinExistence type="inferred from homology"/>
<evidence type="ECO:0000256" key="6">
    <source>
        <dbReference type="ARBA" id="ARBA00022741"/>
    </source>
</evidence>
<dbReference type="PANTHER" id="PTHR34265:SF1">
    <property type="entry name" value="TYPE III PANTOTHENATE KINASE"/>
    <property type="match status" value="1"/>
</dbReference>
<comment type="subunit">
    <text evidence="3">Homodimer.</text>
</comment>
<dbReference type="GO" id="GO:0015937">
    <property type="term" value="P:coenzyme A biosynthetic process"/>
    <property type="evidence" value="ECO:0007669"/>
    <property type="project" value="UniProtKB-KW"/>
</dbReference>
<evidence type="ECO:0000256" key="7">
    <source>
        <dbReference type="ARBA" id="ARBA00022777"/>
    </source>
</evidence>
<dbReference type="InterPro" id="IPR004619">
    <property type="entry name" value="Type_III_PanK"/>
</dbReference>
<evidence type="ECO:0000256" key="11">
    <source>
        <dbReference type="ARBA" id="ARBA00038036"/>
    </source>
</evidence>
<evidence type="ECO:0000256" key="8">
    <source>
        <dbReference type="ARBA" id="ARBA00022840"/>
    </source>
</evidence>
<reference evidence="13" key="1">
    <citation type="submission" date="2020-05" db="EMBL/GenBank/DDBJ databases">
        <authorList>
            <person name="Chiriac C."/>
            <person name="Salcher M."/>
            <person name="Ghai R."/>
            <person name="Kavagutti S V."/>
        </authorList>
    </citation>
    <scope>NUCLEOTIDE SEQUENCE</scope>
</reference>
<keyword evidence="4" id="KW-0963">Cytoplasm</keyword>
<organism evidence="13">
    <name type="scientific">freshwater metagenome</name>
    <dbReference type="NCBI Taxonomy" id="449393"/>
    <lineage>
        <taxon>unclassified sequences</taxon>
        <taxon>metagenomes</taxon>
        <taxon>ecological metagenomes</taxon>
    </lineage>
</organism>
<dbReference type="NCBIfam" id="TIGR00671">
    <property type="entry name" value="baf"/>
    <property type="match status" value="1"/>
</dbReference>
<dbReference type="Pfam" id="PF03309">
    <property type="entry name" value="Pan_kinase"/>
    <property type="match status" value="1"/>
</dbReference>
<evidence type="ECO:0000256" key="12">
    <source>
        <dbReference type="ARBA" id="ARBA00040883"/>
    </source>
</evidence>
<dbReference type="EMBL" id="CAFAAB010000023">
    <property type="protein sequence ID" value="CAB4778168.1"/>
    <property type="molecule type" value="Genomic_DNA"/>
</dbReference>
<evidence type="ECO:0000256" key="5">
    <source>
        <dbReference type="ARBA" id="ARBA00022679"/>
    </source>
</evidence>
<keyword evidence="10" id="KW-0173">Coenzyme A biosynthesis</keyword>
<keyword evidence="8" id="KW-0067">ATP-binding</keyword>
<dbReference type="CDD" id="cd24015">
    <property type="entry name" value="ASKHA_NBD_PanK-III"/>
    <property type="match status" value="1"/>
</dbReference>
<dbReference type="NCBIfam" id="NF009855">
    <property type="entry name" value="PRK13321.1"/>
    <property type="match status" value="1"/>
</dbReference>
<dbReference type="Gene3D" id="3.30.420.40">
    <property type="match status" value="2"/>
</dbReference>
<sequence length="278" mass="29609">MLLAIDTGNTETVIGLFGDEPENVGAPGLGIARATGEHGLKFHWRLSTVPERTPDELAMVLTQLLNLEGLDLRTTVTAIALSSSVPAVITQIRRMANRWFADLPLTVLGPGVKSGMPILYDNPREVGPDRIANSVGAYDLYRGASIVVDLGTATTFDAISAKGEYLGGAITPGVSISLDALYSHAAALRSVELVEPRSVIGRSTVESIQSGVLYGFAAQVDGMVERIREELGECTVIATGGLAGLVAPRTKHVQHVEPWLTLHGLRIVHERNHSGEFA</sequence>
<evidence type="ECO:0000256" key="10">
    <source>
        <dbReference type="ARBA" id="ARBA00022993"/>
    </source>
</evidence>
<comment type="similarity">
    <text evidence="11">Belongs to the type III pantothenate kinase family.</text>
</comment>
<evidence type="ECO:0000256" key="4">
    <source>
        <dbReference type="ARBA" id="ARBA00022490"/>
    </source>
</evidence>
<dbReference type="InterPro" id="IPR043129">
    <property type="entry name" value="ATPase_NBD"/>
</dbReference>
<dbReference type="HAMAP" id="MF_01274">
    <property type="entry name" value="Pantothen_kinase_3"/>
    <property type="match status" value="1"/>
</dbReference>
<dbReference type="GO" id="GO:0005524">
    <property type="term" value="F:ATP binding"/>
    <property type="evidence" value="ECO:0007669"/>
    <property type="project" value="UniProtKB-KW"/>
</dbReference>
<dbReference type="GO" id="GO:0004594">
    <property type="term" value="F:pantothenate kinase activity"/>
    <property type="evidence" value="ECO:0007669"/>
    <property type="project" value="InterPro"/>
</dbReference>
<gene>
    <name evidence="13" type="ORF">UFOPK2958_00339</name>
</gene>
<keyword evidence="9" id="KW-0630">Potassium</keyword>
<comment type="cofactor">
    <cofactor evidence="1">
        <name>K(+)</name>
        <dbReference type="ChEBI" id="CHEBI:29103"/>
    </cofactor>
</comment>
<dbReference type="GO" id="GO:0005737">
    <property type="term" value="C:cytoplasm"/>
    <property type="evidence" value="ECO:0007669"/>
    <property type="project" value="UniProtKB-SubCell"/>
</dbReference>